<dbReference type="EMBL" id="LROM01000072">
    <property type="protein sequence ID" value="OFA03515.1"/>
    <property type="molecule type" value="Genomic_DNA"/>
</dbReference>
<dbReference type="OrthoDB" id="34459at2"/>
<evidence type="ECO:0000313" key="2">
    <source>
        <dbReference type="Proteomes" id="UP000175989"/>
    </source>
</evidence>
<organism evidence="1 2">
    <name type="scientific">Duganella phyllosphaerae</name>
    <dbReference type="NCBI Taxonomy" id="762836"/>
    <lineage>
        <taxon>Bacteria</taxon>
        <taxon>Pseudomonadati</taxon>
        <taxon>Pseudomonadota</taxon>
        <taxon>Betaproteobacteria</taxon>
        <taxon>Burkholderiales</taxon>
        <taxon>Oxalobacteraceae</taxon>
        <taxon>Telluria group</taxon>
        <taxon>Duganella</taxon>
    </lineage>
</organism>
<sequence>MAGADPHPHTPDGRYFVVRGRLWRLSNPDLAPGRREALVKELMAARREVGAALKDGDEQRERAARAAVDQAKRALGERGPVWWTDGAPDLNRHMVKNTPYAGWFQALSAGMAGERTASAR</sequence>
<reference evidence="2" key="1">
    <citation type="journal article" date="2016" name="Front. Microbiol.">
        <title>Molecular Keys to the Janthinobacterium and Duganella spp. Interaction with the Plant Pathogen Fusarium graminearum.</title>
        <authorList>
            <person name="Haack F.S."/>
            <person name="Poehlein A."/>
            <person name="Kroger C."/>
            <person name="Voigt C.A."/>
            <person name="Piepenbring M."/>
            <person name="Bode H.B."/>
            <person name="Daniel R."/>
            <person name="Schafer W."/>
            <person name="Streit W.R."/>
        </authorList>
    </citation>
    <scope>NUCLEOTIDE SEQUENCE [LARGE SCALE GENOMIC DNA]</scope>
    <source>
        <strain evidence="2">T54</strain>
    </source>
</reference>
<protein>
    <submittedName>
        <fullName evidence="1">Uncharacterized protein</fullName>
    </submittedName>
</protein>
<evidence type="ECO:0000313" key="1">
    <source>
        <dbReference type="EMBL" id="OFA03515.1"/>
    </source>
</evidence>
<dbReference type="PATRIC" id="fig|762836.4.peg.1969"/>
<gene>
    <name evidence="1" type="ORF">DUPY_18970</name>
</gene>
<accession>A0A1E7WV24</accession>
<dbReference type="AlphaFoldDB" id="A0A1E7WV24"/>
<proteinExistence type="predicted"/>
<comment type="caution">
    <text evidence="1">The sequence shown here is derived from an EMBL/GenBank/DDBJ whole genome shotgun (WGS) entry which is preliminary data.</text>
</comment>
<keyword evidence="2" id="KW-1185">Reference proteome</keyword>
<dbReference type="Proteomes" id="UP000175989">
    <property type="component" value="Unassembled WGS sequence"/>
</dbReference>
<name>A0A1E7WV24_9BURK</name>